<feature type="transmembrane region" description="Helical" evidence="8">
    <location>
        <begin position="93"/>
        <end position="112"/>
    </location>
</feature>
<feature type="transmembrane region" description="Helical" evidence="8">
    <location>
        <begin position="216"/>
        <end position="234"/>
    </location>
</feature>
<dbReference type="PANTHER" id="PTHR30269:SF37">
    <property type="entry name" value="MEMBRANE TRANSPORTER PROTEIN"/>
    <property type="match status" value="1"/>
</dbReference>
<dbReference type="EMBL" id="CP073720">
    <property type="protein sequence ID" value="UWP85364.1"/>
    <property type="molecule type" value="Genomic_DNA"/>
</dbReference>
<keyword evidence="7 8" id="KW-0472">Membrane</keyword>
<protein>
    <recommendedName>
        <fullName evidence="8">Probable membrane transporter protein</fullName>
    </recommendedName>
</protein>
<evidence type="ECO:0000256" key="6">
    <source>
        <dbReference type="ARBA" id="ARBA00022989"/>
    </source>
</evidence>
<dbReference type="InterPro" id="IPR002781">
    <property type="entry name" value="TM_pro_TauE-like"/>
</dbReference>
<feature type="transmembrane region" description="Helical" evidence="8">
    <location>
        <begin position="68"/>
        <end position="87"/>
    </location>
</feature>
<proteinExistence type="inferred from homology"/>
<comment type="subcellular location">
    <subcellularLocation>
        <location evidence="1 8">Cell membrane</location>
        <topology evidence="1 8">Multi-pass membrane protein</topology>
    </subcellularLocation>
</comment>
<feature type="transmembrane region" description="Helical" evidence="8">
    <location>
        <begin position="187"/>
        <end position="204"/>
    </location>
</feature>
<reference evidence="9" key="1">
    <citation type="submission" date="2021-04" db="EMBL/GenBank/DDBJ databases">
        <authorList>
            <person name="Hartkoorn R.C."/>
            <person name="Beaudoing E."/>
            <person name="Hot D."/>
        </authorList>
    </citation>
    <scope>NUCLEOTIDE SEQUENCE</scope>
    <source>
        <strain evidence="9">NRRL B-16292</strain>
    </source>
</reference>
<evidence type="ECO:0000256" key="5">
    <source>
        <dbReference type="ARBA" id="ARBA00022692"/>
    </source>
</evidence>
<gene>
    <name evidence="9" type="ORF">Dfulv_14465</name>
</gene>
<keyword evidence="10" id="KW-1185">Reference proteome</keyword>
<dbReference type="Pfam" id="PF01925">
    <property type="entry name" value="TauE"/>
    <property type="match status" value="1"/>
</dbReference>
<feature type="transmembrane region" description="Helical" evidence="8">
    <location>
        <begin position="160"/>
        <end position="181"/>
    </location>
</feature>
<evidence type="ECO:0000313" key="10">
    <source>
        <dbReference type="Proteomes" id="UP001059617"/>
    </source>
</evidence>
<keyword evidence="3" id="KW-0813">Transport</keyword>
<evidence type="ECO:0000313" key="9">
    <source>
        <dbReference type="EMBL" id="UWP85364.1"/>
    </source>
</evidence>
<feature type="transmembrane region" description="Helical" evidence="8">
    <location>
        <begin position="42"/>
        <end position="59"/>
    </location>
</feature>
<keyword evidence="5 8" id="KW-0812">Transmembrane</keyword>
<reference evidence="9" key="2">
    <citation type="submission" date="2022-09" db="EMBL/GenBank/DDBJ databases">
        <title>Biosynthetic gene clusters of Dactylosporangioum fulvum.</title>
        <authorList>
            <person name="Caradec T."/>
        </authorList>
    </citation>
    <scope>NUCLEOTIDE SEQUENCE</scope>
    <source>
        <strain evidence="9">NRRL B-16292</strain>
    </source>
</reference>
<evidence type="ECO:0000256" key="3">
    <source>
        <dbReference type="ARBA" id="ARBA00022448"/>
    </source>
</evidence>
<evidence type="ECO:0000256" key="7">
    <source>
        <dbReference type="ARBA" id="ARBA00023136"/>
    </source>
</evidence>
<evidence type="ECO:0000256" key="4">
    <source>
        <dbReference type="ARBA" id="ARBA00022475"/>
    </source>
</evidence>
<dbReference type="PANTHER" id="PTHR30269">
    <property type="entry name" value="TRANSMEMBRANE PROTEIN YFCA"/>
    <property type="match status" value="1"/>
</dbReference>
<dbReference type="Proteomes" id="UP001059617">
    <property type="component" value="Chromosome"/>
</dbReference>
<dbReference type="InterPro" id="IPR052017">
    <property type="entry name" value="TSUP"/>
</dbReference>
<evidence type="ECO:0000256" key="2">
    <source>
        <dbReference type="ARBA" id="ARBA00009142"/>
    </source>
</evidence>
<keyword evidence="6 8" id="KW-1133">Transmembrane helix</keyword>
<sequence length="236" mass="23815">MTIVLAAAVIAAASAAQAITGFGSALLAVPFLTIIAGPRPAVMAGLMVAVLLSTGVAIAERRHVLRRPVLLMGGGGVVAAPVGLLLLRTLSDRGLTVLICGVLLVSAVMMTVRIRLPATDSTVISAGLLSGVLLTSTGLNGPPLAVALAAQAHPPRTSRATLAMVFVVHGFVGNTLVLTSVQVTSSTLSIGAVAVPAMILGWVAGDRVSRRMDQTWTRRAVIALLVVGAVLAAVTA</sequence>
<comment type="similarity">
    <text evidence="2 8">Belongs to the 4-toluene sulfonate uptake permease (TSUP) (TC 2.A.102) family.</text>
</comment>
<evidence type="ECO:0000256" key="1">
    <source>
        <dbReference type="ARBA" id="ARBA00004651"/>
    </source>
</evidence>
<name>A0ABY5W8M8_9ACTN</name>
<evidence type="ECO:0000256" key="8">
    <source>
        <dbReference type="RuleBase" id="RU363041"/>
    </source>
</evidence>
<dbReference type="RefSeq" id="WP_259863469.1">
    <property type="nucleotide sequence ID" value="NZ_BAAAST010000020.1"/>
</dbReference>
<accession>A0ABY5W8M8</accession>
<keyword evidence="4 8" id="KW-1003">Cell membrane</keyword>
<organism evidence="9 10">
    <name type="scientific">Dactylosporangium fulvum</name>
    <dbReference type="NCBI Taxonomy" id="53359"/>
    <lineage>
        <taxon>Bacteria</taxon>
        <taxon>Bacillati</taxon>
        <taxon>Actinomycetota</taxon>
        <taxon>Actinomycetes</taxon>
        <taxon>Micromonosporales</taxon>
        <taxon>Micromonosporaceae</taxon>
        <taxon>Dactylosporangium</taxon>
    </lineage>
</organism>